<proteinExistence type="predicted"/>
<accession>A0A6P2DD93</accession>
<dbReference type="RefSeq" id="WP_232069832.1">
    <property type="nucleotide sequence ID" value="NZ_LR593886.1"/>
</dbReference>
<organism evidence="1 2">
    <name type="scientific">Gemmata massiliana</name>
    <dbReference type="NCBI Taxonomy" id="1210884"/>
    <lineage>
        <taxon>Bacteria</taxon>
        <taxon>Pseudomonadati</taxon>
        <taxon>Planctomycetota</taxon>
        <taxon>Planctomycetia</taxon>
        <taxon>Gemmatales</taxon>
        <taxon>Gemmataceae</taxon>
        <taxon>Gemmata</taxon>
    </lineage>
</organism>
<dbReference type="EMBL" id="LR593886">
    <property type="protein sequence ID" value="VTR97530.1"/>
    <property type="molecule type" value="Genomic_DNA"/>
</dbReference>
<sequence length="245" mass="26351">MTEEEWLACIEPVEMLELLHARASERQLRLFGCCCCHAIRSLLSDERSQRAVAVAERFADGDADKTELEEARRESREAVRYVTGLNYVSSHGRVLASYARTVAKRSAEAATEVAGKSVGKVAAAISSATLEAAAEAAGLEGGRQGQASLFGHLQFGADRAQQSTFLRDIFGNPFRPVTFSPSWRTSTAVALAGQMYESRDFSAMPILADALQDAGGDSADVLDHCCGPGPHVRGCWVVDLVLGKE</sequence>
<name>A0A6P2DD93_9BACT</name>
<protein>
    <submittedName>
        <fullName evidence="1">Uncharacterized protein</fullName>
    </submittedName>
</protein>
<dbReference type="KEGG" id="gms:SOIL9_06710"/>
<evidence type="ECO:0000313" key="2">
    <source>
        <dbReference type="Proteomes" id="UP000464178"/>
    </source>
</evidence>
<dbReference type="Proteomes" id="UP000464178">
    <property type="component" value="Chromosome"/>
</dbReference>
<dbReference type="AlphaFoldDB" id="A0A6P2DD93"/>
<gene>
    <name evidence="1" type="ORF">SOIL9_06710</name>
</gene>
<evidence type="ECO:0000313" key="1">
    <source>
        <dbReference type="EMBL" id="VTR97530.1"/>
    </source>
</evidence>
<reference evidence="1 2" key="1">
    <citation type="submission" date="2019-05" db="EMBL/GenBank/DDBJ databases">
        <authorList>
            <consortium name="Science for Life Laboratories"/>
        </authorList>
    </citation>
    <scope>NUCLEOTIDE SEQUENCE [LARGE SCALE GENOMIC DNA]</scope>
    <source>
        <strain evidence="1">Soil9</strain>
    </source>
</reference>
<keyword evidence="2" id="KW-1185">Reference proteome</keyword>